<dbReference type="InterPro" id="IPR025579">
    <property type="entry name" value="DUF4357"/>
</dbReference>
<reference evidence="2" key="1">
    <citation type="submission" date="2022-02" db="EMBL/GenBank/DDBJ databases">
        <title>Polaribacter sp. MSW13, isolated from seawater.</title>
        <authorList>
            <person name="Kristyanto S."/>
            <person name="Jung J."/>
            <person name="Jeon C.O."/>
        </authorList>
    </citation>
    <scope>NUCLEOTIDE SEQUENCE</scope>
    <source>
        <strain evidence="2">MSW13</strain>
    </source>
</reference>
<dbReference type="AlphaFoldDB" id="A0A9X1VQ91"/>
<dbReference type="EMBL" id="JAKQYM010000012">
    <property type="protein sequence ID" value="MCI2230238.1"/>
    <property type="molecule type" value="Genomic_DNA"/>
</dbReference>
<dbReference type="Pfam" id="PF14267">
    <property type="entry name" value="DUF4357"/>
    <property type="match status" value="1"/>
</dbReference>
<accession>A0A9X1VQ91</accession>
<feature type="domain" description="DUF4357" evidence="1">
    <location>
        <begin position="217"/>
        <end position="269"/>
    </location>
</feature>
<organism evidence="2 3">
    <name type="scientific">Polaribacter marinus</name>
    <dbReference type="NCBI Taxonomy" id="2916838"/>
    <lineage>
        <taxon>Bacteria</taxon>
        <taxon>Pseudomonadati</taxon>
        <taxon>Bacteroidota</taxon>
        <taxon>Flavobacteriia</taxon>
        <taxon>Flavobacteriales</taxon>
        <taxon>Flavobacteriaceae</taxon>
    </lineage>
</organism>
<evidence type="ECO:0000259" key="1">
    <source>
        <dbReference type="Pfam" id="PF14267"/>
    </source>
</evidence>
<dbReference type="Proteomes" id="UP001139369">
    <property type="component" value="Unassembled WGS sequence"/>
</dbReference>
<sequence length="277" mass="31870">MGKTIITHLLEGTPKGIQSLQISNKNIMGFVIPRAELKKAKQLEELVGSPCLYILIEESEAVKPKAYLGQTDDFLERVYEHNQKKNFWDKAIVFISQASTLNKADILYLEYLGINHAREIGNYNIDENKQNPKHPKLQRHTIDTLNDFFEDVRFITEFAGYTIFKSSSNRNDKYEMFYTKGRKSDAQGFYSENGFTVLKGSIIASTVVNSFAWEDKRKKFIQEYTETIQDSIMLKTDYTFKSPSTAADFCIGSSNNGWIVWKNTEGKTLDEVFRKNT</sequence>
<gene>
    <name evidence="2" type="ORF">MC378_13755</name>
</gene>
<dbReference type="CDD" id="cd10447">
    <property type="entry name" value="GIY-YIG_unchar_2"/>
    <property type="match status" value="1"/>
</dbReference>
<evidence type="ECO:0000313" key="3">
    <source>
        <dbReference type="Proteomes" id="UP001139369"/>
    </source>
</evidence>
<keyword evidence="3" id="KW-1185">Reference proteome</keyword>
<dbReference type="RefSeq" id="WP_242179348.1">
    <property type="nucleotide sequence ID" value="NZ_JAKQYM010000012.1"/>
</dbReference>
<name>A0A9X1VQ91_9FLAO</name>
<proteinExistence type="predicted"/>
<comment type="caution">
    <text evidence="2">The sequence shown here is derived from an EMBL/GenBank/DDBJ whole genome shotgun (WGS) entry which is preliminary data.</text>
</comment>
<protein>
    <submittedName>
        <fullName evidence="2">GIY-YIG nuclease family protein</fullName>
    </submittedName>
</protein>
<evidence type="ECO:0000313" key="2">
    <source>
        <dbReference type="EMBL" id="MCI2230238.1"/>
    </source>
</evidence>